<accession>A0A059F7S7</accession>
<dbReference type="EMBL" id="ARYJ01000012">
    <property type="protein sequence ID" value="KCZ86640.1"/>
    <property type="molecule type" value="Genomic_DNA"/>
</dbReference>
<keyword evidence="3" id="KW-1185">Reference proteome</keyword>
<dbReference type="SUPFAM" id="SSF69618">
    <property type="entry name" value="HemD-like"/>
    <property type="match status" value="1"/>
</dbReference>
<evidence type="ECO:0000313" key="3">
    <source>
        <dbReference type="Proteomes" id="UP000024816"/>
    </source>
</evidence>
<dbReference type="AlphaFoldDB" id="A0A059F7S7"/>
<dbReference type="STRING" id="1280952.HJA_14855"/>
<dbReference type="PATRIC" id="fig|1280952.3.peg.2970"/>
<dbReference type="Proteomes" id="UP000024816">
    <property type="component" value="Unassembled WGS sequence"/>
</dbReference>
<reference evidence="2 3" key="1">
    <citation type="journal article" date="2014" name="Antonie Van Leeuwenhoek">
        <title>Hyphomonas beringensis sp. nov. and Hyphomonas chukchiensis sp. nov., isolated from surface seawater of the Bering Sea and Chukchi Sea.</title>
        <authorList>
            <person name="Li C."/>
            <person name="Lai Q."/>
            <person name="Li G."/>
            <person name="Dong C."/>
            <person name="Wang J."/>
            <person name="Liao Y."/>
            <person name="Shao Z."/>
        </authorList>
    </citation>
    <scope>NUCLEOTIDE SEQUENCE [LARGE SCALE GENOMIC DNA]</scope>
    <source>
        <strain evidence="2 3">VP2</strain>
    </source>
</reference>
<dbReference type="Pfam" id="PF02602">
    <property type="entry name" value="HEM4"/>
    <property type="match status" value="1"/>
</dbReference>
<proteinExistence type="predicted"/>
<comment type="caution">
    <text evidence="2">The sequence shown here is derived from an EMBL/GenBank/DDBJ whole genome shotgun (WGS) entry which is preliminary data.</text>
</comment>
<name>A0A059F7S7_9PROT</name>
<dbReference type="InterPro" id="IPR036108">
    <property type="entry name" value="4pyrrol_syn_uPrphyn_synt_sf"/>
</dbReference>
<dbReference type="Gene3D" id="3.40.50.10090">
    <property type="match status" value="2"/>
</dbReference>
<dbReference type="RefSeq" id="WP_051597748.1">
    <property type="nucleotide sequence ID" value="NZ_ARYJ01000012.1"/>
</dbReference>
<dbReference type="CDD" id="cd06578">
    <property type="entry name" value="HemD"/>
    <property type="match status" value="1"/>
</dbReference>
<feature type="domain" description="Tetrapyrrole biosynthesis uroporphyrinogen III synthase" evidence="1">
    <location>
        <begin position="19"/>
        <end position="224"/>
    </location>
</feature>
<dbReference type="GO" id="GO:0033014">
    <property type="term" value="P:tetrapyrrole biosynthetic process"/>
    <property type="evidence" value="ECO:0007669"/>
    <property type="project" value="InterPro"/>
</dbReference>
<evidence type="ECO:0000259" key="1">
    <source>
        <dbReference type="Pfam" id="PF02602"/>
    </source>
</evidence>
<evidence type="ECO:0000313" key="2">
    <source>
        <dbReference type="EMBL" id="KCZ86640.1"/>
    </source>
</evidence>
<gene>
    <name evidence="2" type="ORF">HJA_14855</name>
</gene>
<dbReference type="GO" id="GO:0004852">
    <property type="term" value="F:uroporphyrinogen-III synthase activity"/>
    <property type="evidence" value="ECO:0007669"/>
    <property type="project" value="InterPro"/>
</dbReference>
<dbReference type="InterPro" id="IPR003754">
    <property type="entry name" value="4pyrrol_synth_uPrphyn_synth"/>
</dbReference>
<dbReference type="OrthoDB" id="7204250at2"/>
<dbReference type="eggNOG" id="COG1587">
    <property type="taxonomic scope" value="Bacteria"/>
</dbReference>
<protein>
    <submittedName>
        <fullName evidence="2">Uroporphyrinogen-III synthase</fullName>
    </submittedName>
</protein>
<sequence>MSLPVIVTRAEPGASDTMARLKAMNLPAIASPMLALARLKVDLPDLSGVHHLVFTSANGVRFFTEASTLRAAKAWCVGPSTAAAAREAGFAAVYEGAGDAAALAADILVALPEGTEGVLHVANEAAAGELVARLKEGGIPADFLALYETRPSEDLTQEAEAALAAGPACVLIHSAKAAAAFAWAAGGLEHAIIVAISEAATRPLQGREVAAIHIADAPNEDALMAVLAEVADGL</sequence>
<organism evidence="2 3">
    <name type="scientific">Hyphomonas jannaschiana VP2</name>
    <dbReference type="NCBI Taxonomy" id="1280952"/>
    <lineage>
        <taxon>Bacteria</taxon>
        <taxon>Pseudomonadati</taxon>
        <taxon>Pseudomonadota</taxon>
        <taxon>Alphaproteobacteria</taxon>
        <taxon>Hyphomonadales</taxon>
        <taxon>Hyphomonadaceae</taxon>
        <taxon>Hyphomonas</taxon>
    </lineage>
</organism>